<dbReference type="AlphaFoldDB" id="A0A9Q4DLL2"/>
<dbReference type="RefSeq" id="WP_003219188.1">
    <property type="nucleotide sequence ID" value="NZ_CBCRWV010000016.1"/>
</dbReference>
<reference evidence="1" key="1">
    <citation type="submission" date="2022-02" db="EMBL/GenBank/DDBJ databases">
        <title>Crop Bioprotection Bacillus Genome Sequencing.</title>
        <authorList>
            <person name="Dunlap C."/>
        </authorList>
    </citation>
    <scope>NUCLEOTIDE SEQUENCE</scope>
    <source>
        <strain evidence="1">M18B4</strain>
    </source>
</reference>
<accession>A0A9Q4DLL2</accession>
<gene>
    <name evidence="1" type="ORF">MOC45_05200</name>
</gene>
<protein>
    <submittedName>
        <fullName evidence="1">Uncharacterized protein</fullName>
    </submittedName>
</protein>
<sequence length="106" mass="12303">MKVIKMNTPKGSSFHSKVVITGQDVLGFAGNLIVSETFAKSDLVKVFLFRNFTKSVEFFSFLSKRERSVRMSKLKKWLKRELVRKGLPLAKEKLIPILKEKMKKKR</sequence>
<name>A0A9Q4DLL2_BACSC</name>
<dbReference type="Proteomes" id="UP001070352">
    <property type="component" value="Unassembled WGS sequence"/>
</dbReference>
<evidence type="ECO:0000313" key="1">
    <source>
        <dbReference type="EMBL" id="MCY8120010.1"/>
    </source>
</evidence>
<comment type="caution">
    <text evidence="1">The sequence shown here is derived from an EMBL/GenBank/DDBJ whole genome shotgun (WGS) entry which is preliminary data.</text>
</comment>
<organism evidence="1 2">
    <name type="scientific">Bacillus spizizenii</name>
    <name type="common">Bacillus subtilis subsp. spizizenii</name>
    <dbReference type="NCBI Taxonomy" id="96241"/>
    <lineage>
        <taxon>Bacteria</taxon>
        <taxon>Bacillati</taxon>
        <taxon>Bacillota</taxon>
        <taxon>Bacilli</taxon>
        <taxon>Bacillales</taxon>
        <taxon>Bacillaceae</taxon>
        <taxon>Bacillus</taxon>
    </lineage>
</organism>
<dbReference type="EMBL" id="JALANJ010000007">
    <property type="protein sequence ID" value="MCY8120010.1"/>
    <property type="molecule type" value="Genomic_DNA"/>
</dbReference>
<proteinExistence type="predicted"/>
<evidence type="ECO:0000313" key="2">
    <source>
        <dbReference type="Proteomes" id="UP001070352"/>
    </source>
</evidence>